<dbReference type="Pfam" id="PF13359">
    <property type="entry name" value="DDE_Tnp_4"/>
    <property type="match status" value="1"/>
</dbReference>
<proteinExistence type="inferred from homology"/>
<evidence type="ECO:0000256" key="11">
    <source>
        <dbReference type="ARBA" id="ARBA00030126"/>
    </source>
</evidence>
<keyword evidence="6" id="KW-0963">Cytoplasm</keyword>
<protein>
    <recommendedName>
        <fullName evidence="5">Putative nuclease HARBI1</fullName>
    </recommendedName>
    <alternativeName>
        <fullName evidence="11">Harbinger transposase-derived nuclease</fullName>
    </alternativeName>
</protein>
<organism evidence="14 15">
    <name type="scientific">Plectus sambesii</name>
    <dbReference type="NCBI Taxonomy" id="2011161"/>
    <lineage>
        <taxon>Eukaryota</taxon>
        <taxon>Metazoa</taxon>
        <taxon>Ecdysozoa</taxon>
        <taxon>Nematoda</taxon>
        <taxon>Chromadorea</taxon>
        <taxon>Plectida</taxon>
        <taxon>Plectina</taxon>
        <taxon>Plectoidea</taxon>
        <taxon>Plectidae</taxon>
        <taxon>Plectus</taxon>
    </lineage>
</organism>
<comment type="subcellular location">
    <subcellularLocation>
        <location evidence="3">Cytoplasm</location>
    </subcellularLocation>
    <subcellularLocation>
        <location evidence="2">Nucleus</location>
    </subcellularLocation>
</comment>
<evidence type="ECO:0000256" key="12">
    <source>
        <dbReference type="ARBA" id="ARBA00045850"/>
    </source>
</evidence>
<dbReference type="AlphaFoldDB" id="A0A914XK68"/>
<evidence type="ECO:0000256" key="7">
    <source>
        <dbReference type="ARBA" id="ARBA00022722"/>
    </source>
</evidence>
<dbReference type="GO" id="GO:0005634">
    <property type="term" value="C:nucleus"/>
    <property type="evidence" value="ECO:0007669"/>
    <property type="project" value="UniProtKB-SubCell"/>
</dbReference>
<name>A0A914XK68_9BILA</name>
<keyword evidence="7" id="KW-0540">Nuclease</keyword>
<accession>A0A914XK68</accession>
<evidence type="ECO:0000256" key="2">
    <source>
        <dbReference type="ARBA" id="ARBA00004123"/>
    </source>
</evidence>
<keyword evidence="10" id="KW-0539">Nucleus</keyword>
<evidence type="ECO:0000256" key="6">
    <source>
        <dbReference type="ARBA" id="ARBA00022490"/>
    </source>
</evidence>
<evidence type="ECO:0000256" key="9">
    <source>
        <dbReference type="ARBA" id="ARBA00022801"/>
    </source>
</evidence>
<dbReference type="InterPro" id="IPR045249">
    <property type="entry name" value="HARBI1-like"/>
</dbReference>
<dbReference type="GO" id="GO:0005737">
    <property type="term" value="C:cytoplasm"/>
    <property type="evidence" value="ECO:0007669"/>
    <property type="project" value="UniProtKB-SubCell"/>
</dbReference>
<evidence type="ECO:0000256" key="8">
    <source>
        <dbReference type="ARBA" id="ARBA00022723"/>
    </source>
</evidence>
<evidence type="ECO:0000256" key="3">
    <source>
        <dbReference type="ARBA" id="ARBA00004496"/>
    </source>
</evidence>
<evidence type="ECO:0000256" key="1">
    <source>
        <dbReference type="ARBA" id="ARBA00001968"/>
    </source>
</evidence>
<evidence type="ECO:0000256" key="10">
    <source>
        <dbReference type="ARBA" id="ARBA00023242"/>
    </source>
</evidence>
<evidence type="ECO:0000256" key="4">
    <source>
        <dbReference type="ARBA" id="ARBA00006958"/>
    </source>
</evidence>
<dbReference type="GO" id="GO:0046872">
    <property type="term" value="F:metal ion binding"/>
    <property type="evidence" value="ECO:0007669"/>
    <property type="project" value="UniProtKB-KW"/>
</dbReference>
<dbReference type="InterPro" id="IPR027806">
    <property type="entry name" value="HARBI1_dom"/>
</dbReference>
<comment type="similarity">
    <text evidence="4">Belongs to the HARBI1 family.</text>
</comment>
<evidence type="ECO:0000313" key="15">
    <source>
        <dbReference type="WBParaSite" id="PSAMB.scaffold9120size5338.g32127.t1"/>
    </source>
</evidence>
<keyword evidence="14" id="KW-1185">Reference proteome</keyword>
<dbReference type="GO" id="GO:0016787">
    <property type="term" value="F:hydrolase activity"/>
    <property type="evidence" value="ECO:0007669"/>
    <property type="project" value="UniProtKB-KW"/>
</dbReference>
<dbReference type="GO" id="GO:0004518">
    <property type="term" value="F:nuclease activity"/>
    <property type="evidence" value="ECO:0007669"/>
    <property type="project" value="UniProtKB-KW"/>
</dbReference>
<dbReference type="Proteomes" id="UP000887566">
    <property type="component" value="Unplaced"/>
</dbReference>
<dbReference type="PANTHER" id="PTHR22930:SF289">
    <property type="entry name" value="DDE TNP4 DOMAIN-CONTAINING PROTEIN-RELATED"/>
    <property type="match status" value="1"/>
</dbReference>
<feature type="domain" description="DDE Tnp4" evidence="13">
    <location>
        <begin position="153"/>
        <end position="302"/>
    </location>
</feature>
<dbReference type="PANTHER" id="PTHR22930">
    <property type="match status" value="1"/>
</dbReference>
<keyword evidence="9" id="KW-0378">Hydrolase</keyword>
<dbReference type="PRINTS" id="PR02086">
    <property type="entry name" value="PUTNUCHARBI1"/>
</dbReference>
<dbReference type="WBParaSite" id="PSAMB.scaffold9120size5338.g32127.t1">
    <property type="protein sequence ID" value="PSAMB.scaffold9120size5338.g32127.t1"/>
    <property type="gene ID" value="PSAMB.scaffold9120size5338.g32127"/>
</dbReference>
<evidence type="ECO:0000256" key="5">
    <source>
        <dbReference type="ARBA" id="ARBA00015519"/>
    </source>
</evidence>
<evidence type="ECO:0000259" key="13">
    <source>
        <dbReference type="Pfam" id="PF13359"/>
    </source>
</evidence>
<comment type="cofactor">
    <cofactor evidence="1">
        <name>a divalent metal cation</name>
        <dbReference type="ChEBI" id="CHEBI:60240"/>
    </cofactor>
</comment>
<reference evidence="15" key="1">
    <citation type="submission" date="2022-11" db="UniProtKB">
        <authorList>
            <consortium name="WormBaseParasite"/>
        </authorList>
    </citation>
    <scope>IDENTIFICATION</scope>
</reference>
<keyword evidence="8" id="KW-0479">Metal-binding</keyword>
<dbReference type="InterPro" id="IPR026103">
    <property type="entry name" value="HARBI1_animal"/>
</dbReference>
<evidence type="ECO:0000313" key="14">
    <source>
        <dbReference type="Proteomes" id="UP000887566"/>
    </source>
</evidence>
<comment type="function">
    <text evidence="12">Transposase-derived protein that may have nuclease activity. Does not have transposase activity.</text>
</comment>
<sequence>MVVRQLTRVGPRSLIRPRQPPKTKKYRELCDPFDHFDDDEIAARYRFDKATIQYLEQLLGPDLERPTKRGRAIPVRIQILTALRYYATGTFQSAIGDILCISKMSVSRIVTAVSYALARKMDQFITFPTGERAREVMHKFGEKGGIGGIVGAIDCTHVRIVKPKGNQLFYINRKGYHSMNIQAVCDADRCFTSVLAKFPGSAHDSRIFSQSALCADFEAGRKSGILLGDAGYACKSYLLTPYDNARSRIEGRFNKRHARQRVLIEQAFGCLKRRFHILHGEIRLPSPTKVCAVVVACCVLHNMAIRRNLPDFYDVIDDRQPPEEAARPDQGHGGRSGPVIRDEIARLLMLA</sequence>